<gene>
    <name evidence="1" type="ORF">ACFQE1_05175</name>
</gene>
<dbReference type="Pfam" id="PF12840">
    <property type="entry name" value="HTH_20"/>
    <property type="match status" value="1"/>
</dbReference>
<evidence type="ECO:0000313" key="2">
    <source>
        <dbReference type="Proteomes" id="UP001596328"/>
    </source>
</evidence>
<dbReference type="InterPro" id="IPR011991">
    <property type="entry name" value="ArsR-like_HTH"/>
</dbReference>
<dbReference type="Proteomes" id="UP001596328">
    <property type="component" value="Unassembled WGS sequence"/>
</dbReference>
<sequence>MVDSDEDGRREYSDDDFLTAIQEGNQTAGEIADHLGCTRQAAHYRLKQLRDEGRVESDEVGNQLLWSITRL</sequence>
<comment type="caution">
    <text evidence="1">The sequence shown here is derived from an EMBL/GenBank/DDBJ whole genome shotgun (WGS) entry which is preliminary data.</text>
</comment>
<dbReference type="CDD" id="cd00090">
    <property type="entry name" value="HTH_ARSR"/>
    <property type="match status" value="1"/>
</dbReference>
<proteinExistence type="predicted"/>
<keyword evidence="2" id="KW-1185">Reference proteome</keyword>
<name>A0ABD5RWF4_9EURY</name>
<organism evidence="1 2">
    <name type="scientific">Halobium palmae</name>
    <dbReference type="NCBI Taxonomy" id="1776492"/>
    <lineage>
        <taxon>Archaea</taxon>
        <taxon>Methanobacteriati</taxon>
        <taxon>Methanobacteriota</taxon>
        <taxon>Stenosarchaea group</taxon>
        <taxon>Halobacteria</taxon>
        <taxon>Halobacteriales</taxon>
        <taxon>Haloferacaceae</taxon>
        <taxon>Halobium</taxon>
    </lineage>
</organism>
<protein>
    <submittedName>
        <fullName evidence="1">Winged helix-turn-helix domain-containing protein</fullName>
    </submittedName>
</protein>
<reference evidence="1 2" key="1">
    <citation type="journal article" date="2019" name="Int. J. Syst. Evol. Microbiol.">
        <title>The Global Catalogue of Microorganisms (GCM) 10K type strain sequencing project: providing services to taxonomists for standard genome sequencing and annotation.</title>
        <authorList>
            <consortium name="The Broad Institute Genomics Platform"/>
            <consortium name="The Broad Institute Genome Sequencing Center for Infectious Disease"/>
            <person name="Wu L."/>
            <person name="Ma J."/>
        </authorList>
    </citation>
    <scope>NUCLEOTIDE SEQUENCE [LARGE SCALE GENOMIC DNA]</scope>
    <source>
        <strain evidence="1 2">NBRC 111368</strain>
    </source>
</reference>
<dbReference type="InterPro" id="IPR036390">
    <property type="entry name" value="WH_DNA-bd_sf"/>
</dbReference>
<dbReference type="InterPro" id="IPR036388">
    <property type="entry name" value="WH-like_DNA-bd_sf"/>
</dbReference>
<dbReference type="AlphaFoldDB" id="A0ABD5RWF4"/>
<dbReference type="EMBL" id="JBHSWU010000046">
    <property type="protein sequence ID" value="MFC6723779.1"/>
    <property type="molecule type" value="Genomic_DNA"/>
</dbReference>
<dbReference type="SUPFAM" id="SSF46785">
    <property type="entry name" value="Winged helix' DNA-binding domain"/>
    <property type="match status" value="1"/>
</dbReference>
<dbReference type="Gene3D" id="1.10.10.10">
    <property type="entry name" value="Winged helix-like DNA-binding domain superfamily/Winged helix DNA-binding domain"/>
    <property type="match status" value="1"/>
</dbReference>
<evidence type="ECO:0000313" key="1">
    <source>
        <dbReference type="EMBL" id="MFC6723779.1"/>
    </source>
</evidence>
<accession>A0ABD5RWF4</accession>